<organism evidence="2 3">
    <name type="scientific">Colletotrichum gloeosporioides</name>
    <name type="common">Anthracnose fungus</name>
    <name type="synonym">Glomerella cingulata</name>
    <dbReference type="NCBI Taxonomy" id="474922"/>
    <lineage>
        <taxon>Eukaryota</taxon>
        <taxon>Fungi</taxon>
        <taxon>Dikarya</taxon>
        <taxon>Ascomycota</taxon>
        <taxon>Pezizomycotina</taxon>
        <taxon>Sordariomycetes</taxon>
        <taxon>Hypocreomycetidae</taxon>
        <taxon>Glomerellales</taxon>
        <taxon>Glomerellaceae</taxon>
        <taxon>Colletotrichum</taxon>
        <taxon>Colletotrichum gloeosporioides species complex</taxon>
    </lineage>
</organism>
<sequence length="447" mass="50436">MRRYQQELRAQKEQRTTRLLQLVAAGAEWQAIIEKKALASLKLQSVADILRLGRIVDRRRERYIKRIRLHIELADYGHDVCQLAEDKNTMRKNNRIFSRHLILLLNTLSQWKDSSGVTLDLSAASRSDALHSFKKLERDMDDWAWADISLTHGWGLGARKRTLGSLLNLVSHNNVQVVLPPVPAVARFILTRRHFRSFSPETVRLVLGCFPNLEQVAYEPYAGLDAKSQSERDAANTALLRNLPNFTRTVSLWEYDRVWLNEDPPKNIDHDLVLAAVEASHRLESLCVTFALEAHDFFSAKPPSSFAPWRSLHTLSLTSSYLTADSALANKVLLAAGEKAQLMPQLRIMELWHHARGKSSGRLGCFLFRYEAGNGLVRATVHRDKLSAFSLAKEVKEAWKAVAGGMLEFRVIVLEQLYASYIQYPTAGRLHGVLRQDLGGGPAGMGT</sequence>
<comment type="caution">
    <text evidence="2">The sequence shown here is derived from an EMBL/GenBank/DDBJ whole genome shotgun (WGS) entry which is preliminary data.</text>
</comment>
<dbReference type="Pfam" id="PF20183">
    <property type="entry name" value="DUF6546"/>
    <property type="match status" value="1"/>
</dbReference>
<reference evidence="2" key="1">
    <citation type="journal article" date="2020" name="Phytopathology">
        <title>Genome sequence and comparative analysis of Colletotrichum gloeosporioides isolated from Liriodendron leaves.</title>
        <authorList>
            <person name="Fu F.F."/>
            <person name="Hao Z."/>
            <person name="Wang P."/>
            <person name="Lu Y."/>
            <person name="Xue L.J."/>
            <person name="Wei G."/>
            <person name="Tian Y."/>
            <person name="Baishi H."/>
            <person name="Xu H."/>
            <person name="Shi J."/>
            <person name="Cheng T."/>
            <person name="Wang G."/>
            <person name="Yi Y."/>
            <person name="Chen J."/>
        </authorList>
    </citation>
    <scope>NUCLEOTIDE SEQUENCE</scope>
    <source>
        <strain evidence="2">Lc1</strain>
    </source>
</reference>
<feature type="domain" description="DUF6546" evidence="1">
    <location>
        <begin position="262"/>
        <end position="406"/>
    </location>
</feature>
<keyword evidence="3" id="KW-1185">Reference proteome</keyword>
<dbReference type="GeneID" id="69012674"/>
<dbReference type="InterPro" id="IPR046676">
    <property type="entry name" value="DUF6546"/>
</dbReference>
<name>A0A8H4CCQ2_COLGL</name>
<evidence type="ECO:0000259" key="1">
    <source>
        <dbReference type="Pfam" id="PF20183"/>
    </source>
</evidence>
<dbReference type="AlphaFoldDB" id="A0A8H4CCQ2"/>
<protein>
    <recommendedName>
        <fullName evidence="1">DUF6546 domain-containing protein</fullName>
    </recommendedName>
</protein>
<reference evidence="2" key="2">
    <citation type="submission" date="2020-03" db="EMBL/GenBank/DDBJ databases">
        <authorList>
            <person name="Fu F.-F."/>
            <person name="Chen J."/>
        </authorList>
    </citation>
    <scope>NUCLEOTIDE SEQUENCE</scope>
    <source>
        <strain evidence="2">Lc1</strain>
    </source>
</reference>
<proteinExistence type="predicted"/>
<evidence type="ECO:0000313" key="3">
    <source>
        <dbReference type="Proteomes" id="UP000613401"/>
    </source>
</evidence>
<gene>
    <name evidence="2" type="ORF">GCG54_00005523</name>
</gene>
<accession>A0A8H4CCQ2</accession>
<dbReference type="Proteomes" id="UP000613401">
    <property type="component" value="Unassembled WGS sequence"/>
</dbReference>
<evidence type="ECO:0000313" key="2">
    <source>
        <dbReference type="EMBL" id="KAF3801367.1"/>
    </source>
</evidence>
<dbReference type="EMBL" id="WVTB01000067">
    <property type="protein sequence ID" value="KAF3801367.1"/>
    <property type="molecule type" value="Genomic_DNA"/>
</dbReference>
<dbReference type="RefSeq" id="XP_045260526.1">
    <property type="nucleotide sequence ID" value="XM_045405545.1"/>
</dbReference>